<sequence>MRPLLNASRFLVLAAVLGALLSAMALYVYGLVDTIVVITRTVTSGDISSTGAKALMLYFIEIFDLFLLGTVMLILALGLYELFIDADFKVASRLQISSFEDLKTSLVTVVIAVMAVTFLGQIMSWNGETSLVDIGVPVALVIAALNIYLWVAKAVGK</sequence>
<feature type="transmembrane region" description="Helical" evidence="1">
    <location>
        <begin position="54"/>
        <end position="83"/>
    </location>
</feature>
<organism evidence="2 3">
    <name type="scientific">Candidatus Accumulibacter adjunctus</name>
    <dbReference type="NCBI Taxonomy" id="1454001"/>
    <lineage>
        <taxon>Bacteria</taxon>
        <taxon>Pseudomonadati</taxon>
        <taxon>Pseudomonadota</taxon>
        <taxon>Betaproteobacteria</taxon>
        <taxon>Candidatus Accumulibacter</taxon>
    </lineage>
</organism>
<name>A0A011NYQ7_9PROT</name>
<dbReference type="Proteomes" id="UP000020218">
    <property type="component" value="Unassembled WGS sequence"/>
</dbReference>
<protein>
    <submittedName>
        <fullName evidence="2">Membrane protein</fullName>
    </submittedName>
</protein>
<gene>
    <name evidence="2" type="ORF">AW08_00268</name>
</gene>
<feature type="transmembrane region" description="Helical" evidence="1">
    <location>
        <begin position="131"/>
        <end position="151"/>
    </location>
</feature>
<dbReference type="PATRIC" id="fig|1454001.3.peg.101"/>
<keyword evidence="3" id="KW-1185">Reference proteome</keyword>
<evidence type="ECO:0000256" key="1">
    <source>
        <dbReference type="SAM" id="Phobius"/>
    </source>
</evidence>
<keyword evidence="1" id="KW-0812">Transmembrane</keyword>
<keyword evidence="1" id="KW-0472">Membrane</keyword>
<feature type="transmembrane region" description="Helical" evidence="1">
    <location>
        <begin position="104"/>
        <end position="125"/>
    </location>
</feature>
<dbReference type="InterPro" id="IPR005134">
    <property type="entry name" value="UPF0114"/>
</dbReference>
<reference evidence="2" key="1">
    <citation type="submission" date="2014-02" db="EMBL/GenBank/DDBJ databases">
        <title>Expanding our view of genomic diversity in Candidatus Accumulibacter clades.</title>
        <authorList>
            <person name="Skennerton C.T."/>
            <person name="Barr J.J."/>
            <person name="Slater F.R."/>
            <person name="Bond P.L."/>
            <person name="Tyson G.W."/>
        </authorList>
    </citation>
    <scope>NUCLEOTIDE SEQUENCE [LARGE SCALE GENOMIC DNA]</scope>
</reference>
<dbReference type="AlphaFoldDB" id="A0A011NYQ7"/>
<dbReference type="Pfam" id="PF03350">
    <property type="entry name" value="UPF0114"/>
    <property type="match status" value="1"/>
</dbReference>
<proteinExistence type="predicted"/>
<keyword evidence="1" id="KW-1133">Transmembrane helix</keyword>
<comment type="caution">
    <text evidence="2">The sequence shown here is derived from an EMBL/GenBank/DDBJ whole genome shotgun (WGS) entry which is preliminary data.</text>
</comment>
<accession>A0A011NYQ7</accession>
<evidence type="ECO:0000313" key="3">
    <source>
        <dbReference type="Proteomes" id="UP000020218"/>
    </source>
</evidence>
<dbReference type="EMBL" id="JFAX01000001">
    <property type="protein sequence ID" value="EXI69775.1"/>
    <property type="molecule type" value="Genomic_DNA"/>
</dbReference>
<evidence type="ECO:0000313" key="2">
    <source>
        <dbReference type="EMBL" id="EXI69775.1"/>
    </source>
</evidence>
<dbReference type="PANTHER" id="PTHR31721">
    <property type="entry name" value="OS06G0710300 PROTEIN"/>
    <property type="match status" value="1"/>
</dbReference>
<dbReference type="PIRSF" id="PIRSF026509">
    <property type="entry name" value="UCP026509"/>
    <property type="match status" value="1"/>
</dbReference>
<dbReference type="PANTHER" id="PTHR31721:SF4">
    <property type="entry name" value="OS06G0710300 PROTEIN"/>
    <property type="match status" value="1"/>
</dbReference>